<name>A0AAF0BWM9_9ACTN</name>
<dbReference type="EMBL" id="CP116942">
    <property type="protein sequence ID" value="WCO67990.1"/>
    <property type="molecule type" value="Genomic_DNA"/>
</dbReference>
<sequence length="237" mass="25709">MSETASDDVDSKAFDVTTSASAKPEPRVPRAPFILVGLTVLILGIAVVVRSQNPYDEPDQATLNGTMLGAPQPRPEFTLTDTEGRPYDFAAETAGELTLLFFGYTSCPDVCPLTLANLAFALDRPGVPRPNVVFVGVDRQRDTPEAIRAFLDGFDPKFVGLTGSEEELRLAQEAANAPVAITEEPAEPGGDYLVGHSSQVIAYTADDRAHVVYPFGVRQQDWIEDLPVLERNEWGES</sequence>
<gene>
    <name evidence="7" type="ORF">PO878_04535</name>
</gene>
<dbReference type="CDD" id="cd02968">
    <property type="entry name" value="SCO"/>
    <property type="match status" value="1"/>
</dbReference>
<organism evidence="7 8">
    <name type="scientific">Iamia majanohamensis</name>
    <dbReference type="NCBI Taxonomy" id="467976"/>
    <lineage>
        <taxon>Bacteria</taxon>
        <taxon>Bacillati</taxon>
        <taxon>Actinomycetota</taxon>
        <taxon>Acidimicrobiia</taxon>
        <taxon>Acidimicrobiales</taxon>
        <taxon>Iamiaceae</taxon>
        <taxon>Iamia</taxon>
    </lineage>
</organism>
<dbReference type="InterPro" id="IPR003782">
    <property type="entry name" value="SCO1/SenC"/>
</dbReference>
<keyword evidence="8" id="KW-1185">Reference proteome</keyword>
<feature type="binding site" evidence="3">
    <location>
        <position position="196"/>
    </location>
    <ligand>
        <name>Cu cation</name>
        <dbReference type="ChEBI" id="CHEBI:23378"/>
    </ligand>
</feature>
<keyword evidence="2 3" id="KW-0186">Copper</keyword>
<dbReference type="PANTHER" id="PTHR12151:SF25">
    <property type="entry name" value="LINALOOL DEHYDRATASE_ISOMERASE DOMAIN-CONTAINING PROTEIN"/>
    <property type="match status" value="1"/>
</dbReference>
<dbReference type="InterPro" id="IPR036249">
    <property type="entry name" value="Thioredoxin-like_sf"/>
</dbReference>
<dbReference type="RefSeq" id="WP_272737507.1">
    <property type="nucleotide sequence ID" value="NZ_CP116942.1"/>
</dbReference>
<feature type="disulfide bond" description="Redox-active" evidence="4">
    <location>
        <begin position="107"/>
        <end position="111"/>
    </location>
</feature>
<evidence type="ECO:0000259" key="6">
    <source>
        <dbReference type="PROSITE" id="PS51352"/>
    </source>
</evidence>
<accession>A0AAF0BWM9</accession>
<dbReference type="Pfam" id="PF02630">
    <property type="entry name" value="SCO1-SenC"/>
    <property type="match status" value="1"/>
</dbReference>
<evidence type="ECO:0000256" key="2">
    <source>
        <dbReference type="ARBA" id="ARBA00023008"/>
    </source>
</evidence>
<evidence type="ECO:0000313" key="7">
    <source>
        <dbReference type="EMBL" id="WCO67990.1"/>
    </source>
</evidence>
<evidence type="ECO:0000256" key="4">
    <source>
        <dbReference type="PIRSR" id="PIRSR603782-2"/>
    </source>
</evidence>
<protein>
    <submittedName>
        <fullName evidence="7">SCO family protein</fullName>
    </submittedName>
</protein>
<keyword evidence="5" id="KW-1133">Transmembrane helix</keyword>
<dbReference type="Proteomes" id="UP001216390">
    <property type="component" value="Chromosome"/>
</dbReference>
<keyword evidence="5" id="KW-0812">Transmembrane</keyword>
<feature type="binding site" evidence="3">
    <location>
        <position position="111"/>
    </location>
    <ligand>
        <name>Cu cation</name>
        <dbReference type="ChEBI" id="CHEBI:23378"/>
    </ligand>
</feature>
<dbReference type="SUPFAM" id="SSF52833">
    <property type="entry name" value="Thioredoxin-like"/>
    <property type="match status" value="1"/>
</dbReference>
<evidence type="ECO:0000313" key="8">
    <source>
        <dbReference type="Proteomes" id="UP001216390"/>
    </source>
</evidence>
<evidence type="ECO:0000256" key="5">
    <source>
        <dbReference type="SAM" id="Phobius"/>
    </source>
</evidence>
<dbReference type="Gene3D" id="3.40.30.10">
    <property type="entry name" value="Glutaredoxin"/>
    <property type="match status" value="1"/>
</dbReference>
<dbReference type="GO" id="GO:0046872">
    <property type="term" value="F:metal ion binding"/>
    <property type="evidence" value="ECO:0007669"/>
    <property type="project" value="UniProtKB-KW"/>
</dbReference>
<evidence type="ECO:0000256" key="3">
    <source>
        <dbReference type="PIRSR" id="PIRSR603782-1"/>
    </source>
</evidence>
<keyword evidence="5" id="KW-0472">Membrane</keyword>
<feature type="domain" description="Thioredoxin" evidence="6">
    <location>
        <begin position="68"/>
        <end position="195"/>
    </location>
</feature>
<proteinExistence type="inferred from homology"/>
<reference evidence="7" key="1">
    <citation type="submission" date="2023-01" db="EMBL/GenBank/DDBJ databases">
        <title>The diversity of Class Acidimicrobiia in South China Sea sediment environments and the proposal of Iamia marina sp. nov., a novel species of the genus Iamia.</title>
        <authorList>
            <person name="He Y."/>
            <person name="Tian X."/>
        </authorList>
    </citation>
    <scope>NUCLEOTIDE SEQUENCE</scope>
    <source>
        <strain evidence="7">DSM 19957</strain>
    </source>
</reference>
<keyword evidence="3" id="KW-0479">Metal-binding</keyword>
<feature type="binding site" evidence="3">
    <location>
        <position position="107"/>
    </location>
    <ligand>
        <name>Cu cation</name>
        <dbReference type="ChEBI" id="CHEBI:23378"/>
    </ligand>
</feature>
<feature type="transmembrane region" description="Helical" evidence="5">
    <location>
        <begin position="31"/>
        <end position="49"/>
    </location>
</feature>
<keyword evidence="4" id="KW-1015">Disulfide bond</keyword>
<dbReference type="PROSITE" id="PS51352">
    <property type="entry name" value="THIOREDOXIN_2"/>
    <property type="match status" value="1"/>
</dbReference>
<evidence type="ECO:0000256" key="1">
    <source>
        <dbReference type="ARBA" id="ARBA00010996"/>
    </source>
</evidence>
<dbReference type="InterPro" id="IPR013766">
    <property type="entry name" value="Thioredoxin_domain"/>
</dbReference>
<dbReference type="AlphaFoldDB" id="A0AAF0BWM9"/>
<dbReference type="KEGG" id="ima:PO878_04535"/>
<dbReference type="PANTHER" id="PTHR12151">
    <property type="entry name" value="ELECTRON TRANSPORT PROTIN SCO1/SENC FAMILY MEMBER"/>
    <property type="match status" value="1"/>
</dbReference>
<comment type="similarity">
    <text evidence="1">Belongs to the SCO1/2 family.</text>
</comment>